<evidence type="ECO:0000256" key="6">
    <source>
        <dbReference type="ARBA" id="ARBA00048539"/>
    </source>
</evidence>
<dbReference type="NCBIfam" id="TIGR02432">
    <property type="entry name" value="lysidine_TilS_N"/>
    <property type="match status" value="1"/>
</dbReference>
<protein>
    <recommendedName>
        <fullName evidence="7">tRNA(Ile)-lysidine synthase</fullName>
        <ecNumber evidence="7">6.3.4.19</ecNumber>
    </recommendedName>
    <alternativeName>
        <fullName evidence="7">tRNA(Ile)-2-lysyl-cytidine synthase</fullName>
    </alternativeName>
    <alternativeName>
        <fullName evidence="7">tRNA(Ile)-lysidine synthetase</fullName>
    </alternativeName>
</protein>
<keyword evidence="3 7" id="KW-0819">tRNA processing</keyword>
<dbReference type="CDD" id="cd01992">
    <property type="entry name" value="TilS_N"/>
    <property type="match status" value="1"/>
</dbReference>
<proteinExistence type="inferred from homology"/>
<dbReference type="Pfam" id="PF01171">
    <property type="entry name" value="ATP_bind_3"/>
    <property type="match status" value="1"/>
</dbReference>
<feature type="domain" description="tRNA(Ile)-lysidine/2-thiocytidine synthase N-terminal" evidence="9">
    <location>
        <begin position="93"/>
        <end position="263"/>
    </location>
</feature>
<dbReference type="InterPro" id="IPR015262">
    <property type="entry name" value="tRNA_Ile_lys_synt_subst-bd"/>
</dbReference>
<dbReference type="PANTHER" id="PTHR43033:SF1">
    <property type="entry name" value="TRNA(ILE)-LYSIDINE SYNTHASE-RELATED"/>
    <property type="match status" value="1"/>
</dbReference>
<feature type="compositionally biased region" description="Pro residues" evidence="8">
    <location>
        <begin position="7"/>
        <end position="21"/>
    </location>
</feature>
<evidence type="ECO:0000256" key="4">
    <source>
        <dbReference type="ARBA" id="ARBA00022741"/>
    </source>
</evidence>
<keyword evidence="4 7" id="KW-0547">Nucleotide-binding</keyword>
<evidence type="ECO:0000256" key="3">
    <source>
        <dbReference type="ARBA" id="ARBA00022694"/>
    </source>
</evidence>
<keyword evidence="1 7" id="KW-0963">Cytoplasm</keyword>
<organism evidence="11 12">
    <name type="scientific">Gleimia hominis</name>
    <dbReference type="NCBI Taxonomy" id="595468"/>
    <lineage>
        <taxon>Bacteria</taxon>
        <taxon>Bacillati</taxon>
        <taxon>Actinomycetota</taxon>
        <taxon>Actinomycetes</taxon>
        <taxon>Actinomycetales</taxon>
        <taxon>Actinomycetaceae</taxon>
        <taxon>Gleimia</taxon>
    </lineage>
</organism>
<dbReference type="GO" id="GO:0032267">
    <property type="term" value="F:tRNA(Ile)-lysidine synthase activity"/>
    <property type="evidence" value="ECO:0007669"/>
    <property type="project" value="UniProtKB-EC"/>
</dbReference>
<comment type="domain">
    <text evidence="7">The N-terminal region contains the highly conserved SGGXDS motif, predicted to be a P-loop motif involved in ATP binding.</text>
</comment>
<evidence type="ECO:0000256" key="1">
    <source>
        <dbReference type="ARBA" id="ARBA00022490"/>
    </source>
</evidence>
<comment type="catalytic activity">
    <reaction evidence="6 7">
        <text>cytidine(34) in tRNA(Ile2) + L-lysine + ATP = lysidine(34) in tRNA(Ile2) + AMP + diphosphate + H(+)</text>
        <dbReference type="Rhea" id="RHEA:43744"/>
        <dbReference type="Rhea" id="RHEA-COMP:10625"/>
        <dbReference type="Rhea" id="RHEA-COMP:10670"/>
        <dbReference type="ChEBI" id="CHEBI:15378"/>
        <dbReference type="ChEBI" id="CHEBI:30616"/>
        <dbReference type="ChEBI" id="CHEBI:32551"/>
        <dbReference type="ChEBI" id="CHEBI:33019"/>
        <dbReference type="ChEBI" id="CHEBI:82748"/>
        <dbReference type="ChEBI" id="CHEBI:83665"/>
        <dbReference type="ChEBI" id="CHEBI:456215"/>
        <dbReference type="EC" id="6.3.4.19"/>
    </reaction>
</comment>
<dbReference type="EMBL" id="JASXSX010000001">
    <property type="protein sequence ID" value="MDT3767045.1"/>
    <property type="molecule type" value="Genomic_DNA"/>
</dbReference>
<comment type="subcellular location">
    <subcellularLocation>
        <location evidence="7">Cytoplasm</location>
    </subcellularLocation>
</comment>
<keyword evidence="2 7" id="KW-0436">Ligase</keyword>
<dbReference type="InterPro" id="IPR014729">
    <property type="entry name" value="Rossmann-like_a/b/a_fold"/>
</dbReference>
<keyword evidence="12" id="KW-1185">Reference proteome</keyword>
<evidence type="ECO:0000256" key="7">
    <source>
        <dbReference type="HAMAP-Rule" id="MF_01161"/>
    </source>
</evidence>
<sequence>MRHPAEPKYPPLEPKYPPLEPRYPQCSKGKQNTGAEHAEAQNGPRTARSKREETRGAARPAVCDLVGATPRGSVRAVSLALRQWMLHHQPNRVVCACSGGADSLSLTITAADQAFRMGVPVEARIVDHGLRPESADESAGVKQLLEKLGVPTRVLAPTVGTDGGVEAAARDARYSALQSDAAQTPGTTVLLGHTMDDQAESVLLGLSRGSGARSIAGMRPYARTDHGGTSVGWGRPLLGVRREQTLQACAELGVPVVHDPTNELDGPWETAQGTPRPRIALRHRAIPTLCQALGQDIVPALARTAQLLQADTQALDAIAARVLSDHGLDVDVLAAQSQAVRTRVLRMAVQAVQSPQVPLTLEHTRALDKLVTDYRGQGPIVLPRKLRAWRTQRDESGKRWIRIRFVE</sequence>
<comment type="similarity">
    <text evidence="7">Belongs to the tRNA(Ile)-lysidine synthase family.</text>
</comment>
<evidence type="ECO:0000313" key="12">
    <source>
        <dbReference type="Proteomes" id="UP001247542"/>
    </source>
</evidence>
<evidence type="ECO:0000256" key="5">
    <source>
        <dbReference type="ARBA" id="ARBA00022840"/>
    </source>
</evidence>
<dbReference type="Gene3D" id="1.20.59.20">
    <property type="match status" value="1"/>
</dbReference>
<dbReference type="Pfam" id="PF09179">
    <property type="entry name" value="TilS"/>
    <property type="match status" value="1"/>
</dbReference>
<evidence type="ECO:0000256" key="8">
    <source>
        <dbReference type="SAM" id="MobiDB-lite"/>
    </source>
</evidence>
<keyword evidence="5 7" id="KW-0067">ATP-binding</keyword>
<accession>A0ABU3ICV0</accession>
<reference evidence="11 12" key="1">
    <citation type="submission" date="2023-06" db="EMBL/GenBank/DDBJ databases">
        <title>Draft genome sequence of Gleimia hominis type strain CCUG 57540T.</title>
        <authorList>
            <person name="Salva-Serra F."/>
            <person name="Cardew S."/>
            <person name="Jensie Markopoulos S."/>
            <person name="Ohlen M."/>
            <person name="Inganas E."/>
            <person name="Svensson-Stadler L."/>
            <person name="Moore E.R.B."/>
        </authorList>
    </citation>
    <scope>NUCLEOTIDE SEQUENCE [LARGE SCALE GENOMIC DNA]</scope>
    <source>
        <strain evidence="11 12">CCUG 57540</strain>
    </source>
</reference>
<feature type="binding site" evidence="7">
    <location>
        <begin position="98"/>
        <end position="103"/>
    </location>
    <ligand>
        <name>ATP</name>
        <dbReference type="ChEBI" id="CHEBI:30616"/>
    </ligand>
</feature>
<name>A0ABU3ICV0_9ACTO</name>
<evidence type="ECO:0000259" key="10">
    <source>
        <dbReference type="Pfam" id="PF09179"/>
    </source>
</evidence>
<dbReference type="HAMAP" id="MF_01161">
    <property type="entry name" value="tRNA_Ile_lys_synt"/>
    <property type="match status" value="1"/>
</dbReference>
<dbReference type="RefSeq" id="WP_313272347.1">
    <property type="nucleotide sequence ID" value="NZ_JASXSX010000001.1"/>
</dbReference>
<dbReference type="SUPFAM" id="SSF52402">
    <property type="entry name" value="Adenine nucleotide alpha hydrolases-like"/>
    <property type="match status" value="1"/>
</dbReference>
<evidence type="ECO:0000313" key="11">
    <source>
        <dbReference type="EMBL" id="MDT3767045.1"/>
    </source>
</evidence>
<evidence type="ECO:0000259" key="9">
    <source>
        <dbReference type="Pfam" id="PF01171"/>
    </source>
</evidence>
<dbReference type="Proteomes" id="UP001247542">
    <property type="component" value="Unassembled WGS sequence"/>
</dbReference>
<feature type="domain" description="tRNA(Ile)-lysidine synthase substrate-binding" evidence="10">
    <location>
        <begin position="328"/>
        <end position="390"/>
    </location>
</feature>
<dbReference type="PANTHER" id="PTHR43033">
    <property type="entry name" value="TRNA(ILE)-LYSIDINE SYNTHASE-RELATED"/>
    <property type="match status" value="1"/>
</dbReference>
<evidence type="ECO:0000256" key="2">
    <source>
        <dbReference type="ARBA" id="ARBA00022598"/>
    </source>
</evidence>
<comment type="caution">
    <text evidence="11">The sequence shown here is derived from an EMBL/GenBank/DDBJ whole genome shotgun (WGS) entry which is preliminary data.</text>
</comment>
<dbReference type="EC" id="6.3.4.19" evidence="7"/>
<dbReference type="SUPFAM" id="SSF82829">
    <property type="entry name" value="MesJ substrate recognition domain-like"/>
    <property type="match status" value="1"/>
</dbReference>
<dbReference type="InterPro" id="IPR012094">
    <property type="entry name" value="tRNA_Ile_lys_synt"/>
</dbReference>
<dbReference type="InterPro" id="IPR011063">
    <property type="entry name" value="TilS/TtcA_N"/>
</dbReference>
<dbReference type="InterPro" id="IPR012795">
    <property type="entry name" value="tRNA_Ile_lys_synt_N"/>
</dbReference>
<feature type="region of interest" description="Disordered" evidence="8">
    <location>
        <begin position="1"/>
        <end position="58"/>
    </location>
</feature>
<dbReference type="Gene3D" id="3.40.50.620">
    <property type="entry name" value="HUPs"/>
    <property type="match status" value="1"/>
</dbReference>
<comment type="function">
    <text evidence="7">Ligates lysine onto the cytidine present at position 34 of the AUA codon-specific tRNA(Ile) that contains the anticodon CAU, in an ATP-dependent manner. Cytidine is converted to lysidine, thus changing the amino acid specificity of the tRNA from methionine to isoleucine.</text>
</comment>
<gene>
    <name evidence="7 11" type="primary">tilS</name>
    <name evidence="11" type="ORF">QS713_03055</name>
</gene>